<dbReference type="SUPFAM" id="SSF52218">
    <property type="entry name" value="Flavoproteins"/>
    <property type="match status" value="1"/>
</dbReference>
<evidence type="ECO:0000313" key="5">
    <source>
        <dbReference type="Proteomes" id="UP000196368"/>
    </source>
</evidence>
<dbReference type="RefSeq" id="WP_087287855.1">
    <property type="nucleotide sequence ID" value="NZ_NFJD01000002.1"/>
</dbReference>
<dbReference type="Proteomes" id="UP000196368">
    <property type="component" value="Unassembled WGS sequence"/>
</dbReference>
<organism evidence="4 5">
    <name type="scientific">Candidatus Avelusimicrobium gallicola</name>
    <dbReference type="NCBI Taxonomy" id="2562704"/>
    <lineage>
        <taxon>Bacteria</taxon>
        <taxon>Pseudomonadati</taxon>
        <taxon>Elusimicrobiota</taxon>
        <taxon>Elusimicrobia</taxon>
        <taxon>Elusimicrobiales</taxon>
        <taxon>Elusimicrobiaceae</taxon>
        <taxon>Candidatus Avelusimicrobium</taxon>
    </lineage>
</organism>
<evidence type="ECO:0000256" key="1">
    <source>
        <dbReference type="ARBA" id="ARBA00022630"/>
    </source>
</evidence>
<dbReference type="PANTHER" id="PTHR43278:SF4">
    <property type="entry name" value="NAD(P)H-DEPENDENT FMN-CONTAINING OXIDOREDUCTASE YWQN-RELATED"/>
    <property type="match status" value="1"/>
</dbReference>
<name>A0A1Y4DGR2_9BACT</name>
<reference evidence="5" key="1">
    <citation type="submission" date="2017-04" db="EMBL/GenBank/DDBJ databases">
        <title>Function of individual gut microbiota members based on whole genome sequencing of pure cultures obtained from chicken caecum.</title>
        <authorList>
            <person name="Medvecky M."/>
            <person name="Cejkova D."/>
            <person name="Polansky O."/>
            <person name="Karasova D."/>
            <person name="Kubasova T."/>
            <person name="Cizek A."/>
            <person name="Rychlik I."/>
        </authorList>
    </citation>
    <scope>NUCLEOTIDE SEQUENCE [LARGE SCALE GENOMIC DNA]</scope>
    <source>
        <strain evidence="5">An273</strain>
    </source>
</reference>
<feature type="domain" description="NADPH-dependent FMN reductase-like" evidence="3">
    <location>
        <begin position="4"/>
        <end position="127"/>
    </location>
</feature>
<evidence type="ECO:0000313" key="4">
    <source>
        <dbReference type="EMBL" id="OUO56859.1"/>
    </source>
</evidence>
<dbReference type="InterPro" id="IPR051796">
    <property type="entry name" value="ISF_SsuE-like"/>
</dbReference>
<protein>
    <submittedName>
        <fullName evidence="4">Flavodoxin</fullName>
    </submittedName>
</protein>
<dbReference type="EMBL" id="NFJD01000002">
    <property type="protein sequence ID" value="OUO56859.1"/>
    <property type="molecule type" value="Genomic_DNA"/>
</dbReference>
<dbReference type="InterPro" id="IPR029039">
    <property type="entry name" value="Flavoprotein-like_sf"/>
</dbReference>
<dbReference type="InterPro" id="IPR005025">
    <property type="entry name" value="FMN_Rdtase-like_dom"/>
</dbReference>
<evidence type="ECO:0000256" key="2">
    <source>
        <dbReference type="ARBA" id="ARBA00022643"/>
    </source>
</evidence>
<sequence>MAKKVLVLTGSPRQLGNSALLADAFIQGVKAAGHTAQVFETAFHPVLPCKACDKCWTTGKPCVFKDDFEKLAPMLEEADVLVLCTPLYWFNMTAQLKAAVDKLYAYMKPNAPRKLKIKECVLLSAAEGNEQDGDYEGLKATYKAIADYLKWTDRGMILAGGTWDAGDVIKTGKLKEALELGRTL</sequence>
<dbReference type="Gene3D" id="3.40.50.360">
    <property type="match status" value="1"/>
</dbReference>
<keyword evidence="2" id="KW-0288">FMN</keyword>
<keyword evidence="5" id="KW-1185">Reference proteome</keyword>
<dbReference type="AlphaFoldDB" id="A0A1Y4DGR2"/>
<gene>
    <name evidence="4" type="ORF">B5F75_03160</name>
</gene>
<dbReference type="PANTHER" id="PTHR43278">
    <property type="entry name" value="NAD(P)H-DEPENDENT FMN-CONTAINING OXIDOREDUCTASE YWQN-RELATED"/>
    <property type="match status" value="1"/>
</dbReference>
<proteinExistence type="predicted"/>
<dbReference type="GO" id="GO:0016491">
    <property type="term" value="F:oxidoreductase activity"/>
    <property type="evidence" value="ECO:0007669"/>
    <property type="project" value="InterPro"/>
</dbReference>
<comment type="caution">
    <text evidence="4">The sequence shown here is derived from an EMBL/GenBank/DDBJ whole genome shotgun (WGS) entry which is preliminary data.</text>
</comment>
<evidence type="ECO:0000259" key="3">
    <source>
        <dbReference type="Pfam" id="PF03358"/>
    </source>
</evidence>
<keyword evidence="1" id="KW-0285">Flavoprotein</keyword>
<dbReference type="OrthoDB" id="9805976at2"/>
<dbReference type="Pfam" id="PF03358">
    <property type="entry name" value="FMN_red"/>
    <property type="match status" value="1"/>
</dbReference>
<accession>A0A1Y4DGR2</accession>